<reference evidence="1" key="1">
    <citation type="submission" date="2018-01" db="EMBL/GenBank/DDBJ databases">
        <authorList>
            <person name="Krukenberg V."/>
        </authorList>
    </citation>
    <scope>NUCLEOTIDE SEQUENCE</scope>
    <source>
        <strain evidence="1">E20ANME2</strain>
    </source>
</reference>
<keyword evidence="1" id="KW-0238">DNA-binding</keyword>
<dbReference type="EMBL" id="PQXF01000002">
    <property type="protein sequence ID" value="PXF62015.1"/>
    <property type="molecule type" value="Genomic_DNA"/>
</dbReference>
<gene>
    <name evidence="1" type="ORF">C4B59_02000</name>
</gene>
<accession>A0AC61L6M0</accession>
<organism evidence="1 2">
    <name type="scientific">Candidatus Methanogaster sp</name>
    <dbReference type="NCBI Taxonomy" id="3386292"/>
    <lineage>
        <taxon>Archaea</taxon>
        <taxon>Methanobacteriati</taxon>
        <taxon>Methanobacteriota</taxon>
        <taxon>Stenosarchaea group</taxon>
        <taxon>Methanomicrobia</taxon>
        <taxon>Methanosarcinales</taxon>
        <taxon>ANME-2 cluster</taxon>
        <taxon>Candidatus Methanogasteraceae</taxon>
        <taxon>Candidatus Methanogaster</taxon>
    </lineage>
</organism>
<comment type="caution">
    <text evidence="1">The sequence shown here is derived from an EMBL/GenBank/DDBJ whole genome shotgun (WGS) entry which is preliminary data.</text>
</comment>
<sequence>MTKCPFCDAELVEERREIEKGVWATVEVCPNCRDEWIDEAEHDRLVGLFKRKTFNLGGSVAVRIPKEIADALSIGAGTSVNFTVRDGKMVISKV</sequence>
<protein>
    <submittedName>
        <fullName evidence="1">AbrB/MazE/SpoVT family DNA-binding domain-containing protein</fullName>
    </submittedName>
</protein>
<name>A0AC61L6M0_9EURY</name>
<evidence type="ECO:0000313" key="2">
    <source>
        <dbReference type="Proteomes" id="UP000248329"/>
    </source>
</evidence>
<dbReference type="Proteomes" id="UP000248329">
    <property type="component" value="Unassembled WGS sequence"/>
</dbReference>
<evidence type="ECO:0000313" key="1">
    <source>
        <dbReference type="EMBL" id="PXF62015.1"/>
    </source>
</evidence>
<proteinExistence type="predicted"/>